<accession>A0ABT2TYW5</accession>
<comment type="caution">
    <text evidence="2">The sequence shown here is derived from an EMBL/GenBank/DDBJ whole genome shotgun (WGS) entry which is preliminary data.</text>
</comment>
<evidence type="ECO:0000256" key="1">
    <source>
        <dbReference type="SAM" id="Phobius"/>
    </source>
</evidence>
<keyword evidence="1" id="KW-0812">Transmembrane</keyword>
<dbReference type="InterPro" id="IPR005081">
    <property type="entry name" value="SpoIIGA"/>
</dbReference>
<dbReference type="EMBL" id="JAOQJE010000001">
    <property type="protein sequence ID" value="MCU6787559.1"/>
    <property type="molecule type" value="Genomic_DNA"/>
</dbReference>
<feature type="transmembrane region" description="Helical" evidence="1">
    <location>
        <begin position="51"/>
        <end position="68"/>
    </location>
</feature>
<protein>
    <submittedName>
        <fullName evidence="2">Sigma-E processing peptidase SpoIIGA</fullName>
    </submittedName>
</protein>
<dbReference type="Proteomes" id="UP001652397">
    <property type="component" value="Unassembled WGS sequence"/>
</dbReference>
<evidence type="ECO:0000313" key="2">
    <source>
        <dbReference type="EMBL" id="MCU6787559.1"/>
    </source>
</evidence>
<feature type="transmembrane region" description="Helical" evidence="1">
    <location>
        <begin position="98"/>
        <end position="118"/>
    </location>
</feature>
<feature type="transmembrane region" description="Helical" evidence="1">
    <location>
        <begin position="130"/>
        <end position="154"/>
    </location>
</feature>
<keyword evidence="1" id="KW-0472">Membrane</keyword>
<reference evidence="2 3" key="1">
    <citation type="journal article" date="2021" name="ISME Commun">
        <title>Automated analysis of genomic sequences facilitates high-throughput and comprehensive description of bacteria.</title>
        <authorList>
            <person name="Hitch T.C.A."/>
        </authorList>
    </citation>
    <scope>NUCLEOTIDE SEQUENCE [LARGE SCALE GENOMIC DNA]</scope>
    <source>
        <strain evidence="2 3">Sanger_34</strain>
    </source>
</reference>
<feature type="transmembrane region" description="Helical" evidence="1">
    <location>
        <begin position="16"/>
        <end position="39"/>
    </location>
</feature>
<organism evidence="2 3">
    <name type="scientific">Agathobaculum ammoniilyticum</name>
    <dbReference type="NCBI Taxonomy" id="2981778"/>
    <lineage>
        <taxon>Bacteria</taxon>
        <taxon>Bacillati</taxon>
        <taxon>Bacillota</taxon>
        <taxon>Clostridia</taxon>
        <taxon>Eubacteriales</taxon>
        <taxon>Butyricicoccaceae</taxon>
        <taxon>Agathobaculum</taxon>
    </lineage>
</organism>
<dbReference type="Pfam" id="PF03419">
    <property type="entry name" value="Peptidase_U4"/>
    <property type="match status" value="1"/>
</dbReference>
<name>A0ABT2TYW5_9FIRM</name>
<gene>
    <name evidence="2" type="ORF">OCV66_00385</name>
</gene>
<sequence>MYRVCDKIDPERRWSMVVYLDVLFGVNALMDYTTLLAAARLGGVSVKRRRLLGAAAVGGTYSAAAMLFPALALAPLRILSGIGLCAAAFAGQRAFARLCALYFVVAASFAGLAAALGAASGRQLLTGAGYYAAVPLRVLVLAAAAGYAVSGIFLRGDALHGPVRREVETLRICFGGKACELRVLHDTGNGLFEPVSGKPVVVMDRAAAVELLGEAGRPLRDGTMAASEALARLPPRLAGRFGLLPYRAVGTESGLLLYFRPDSVYRADGKPLDCVCAVGPDQIGQGAYDGLIGV</sequence>
<evidence type="ECO:0000313" key="3">
    <source>
        <dbReference type="Proteomes" id="UP001652397"/>
    </source>
</evidence>
<keyword evidence="3" id="KW-1185">Reference proteome</keyword>
<keyword evidence="1" id="KW-1133">Transmembrane helix</keyword>
<proteinExistence type="predicted"/>